<gene>
    <name evidence="1" type="ORF">Cflav_PD0837</name>
</gene>
<evidence type="ECO:0000313" key="2">
    <source>
        <dbReference type="Proteomes" id="UP000003688"/>
    </source>
</evidence>
<sequence>MGATGWSYFVPYEADITTALQRLRQDVFVRGDYIYRDGLTPEDRQASIERIRPALGPWVQRCREIAADLPEPKRAQYIEMAEQAERELLKSGMDTSQSEQKPQSIEELLQRQAANGTHSVLDMVGLSPKPKFGAISPFPRAKLIELFDSETPNHAEIEEAYESGSLEKYVSRRWQGIYIIVYRDGSPDELFFAGCSGD</sequence>
<keyword evidence="2" id="KW-1185">Reference proteome</keyword>
<name>B9XQG2_PEDPL</name>
<dbReference type="EMBL" id="ABOX02000054">
    <property type="protein sequence ID" value="EEF57887.1"/>
    <property type="molecule type" value="Genomic_DNA"/>
</dbReference>
<protein>
    <submittedName>
        <fullName evidence="1">Uncharacterized protein</fullName>
    </submittedName>
</protein>
<organism evidence="1 2">
    <name type="scientific">Pedosphaera parvula (strain Ellin514)</name>
    <dbReference type="NCBI Taxonomy" id="320771"/>
    <lineage>
        <taxon>Bacteria</taxon>
        <taxon>Pseudomonadati</taxon>
        <taxon>Verrucomicrobiota</taxon>
        <taxon>Pedosphaerae</taxon>
        <taxon>Pedosphaerales</taxon>
        <taxon>Pedosphaeraceae</taxon>
        <taxon>Pedosphaera</taxon>
    </lineage>
</organism>
<proteinExistence type="predicted"/>
<comment type="caution">
    <text evidence="1">The sequence shown here is derived from an EMBL/GenBank/DDBJ whole genome shotgun (WGS) entry which is preliminary data.</text>
</comment>
<dbReference type="STRING" id="320771.Cflav_PD0837"/>
<reference evidence="1 2" key="1">
    <citation type="journal article" date="2011" name="J. Bacteriol.">
        <title>Genome sequence of 'Pedosphaera parvula' Ellin514, an aerobic Verrucomicrobial isolate from pasture soil.</title>
        <authorList>
            <person name="Kant R."/>
            <person name="van Passel M.W."/>
            <person name="Sangwan P."/>
            <person name="Palva A."/>
            <person name="Lucas S."/>
            <person name="Copeland A."/>
            <person name="Lapidus A."/>
            <person name="Glavina Del Rio T."/>
            <person name="Dalin E."/>
            <person name="Tice H."/>
            <person name="Bruce D."/>
            <person name="Goodwin L."/>
            <person name="Pitluck S."/>
            <person name="Chertkov O."/>
            <person name="Larimer F.W."/>
            <person name="Land M.L."/>
            <person name="Hauser L."/>
            <person name="Brettin T.S."/>
            <person name="Detter J.C."/>
            <person name="Han S."/>
            <person name="de Vos W.M."/>
            <person name="Janssen P.H."/>
            <person name="Smidt H."/>
        </authorList>
    </citation>
    <scope>NUCLEOTIDE SEQUENCE [LARGE SCALE GENOMIC DNA]</scope>
    <source>
        <strain evidence="1 2">Ellin514</strain>
    </source>
</reference>
<accession>B9XQG2</accession>
<dbReference type="Proteomes" id="UP000003688">
    <property type="component" value="Unassembled WGS sequence"/>
</dbReference>
<evidence type="ECO:0000313" key="1">
    <source>
        <dbReference type="EMBL" id="EEF57887.1"/>
    </source>
</evidence>
<dbReference type="AlphaFoldDB" id="B9XQG2"/>